<evidence type="ECO:0000313" key="2">
    <source>
        <dbReference type="Proteomes" id="UP000317369"/>
    </source>
</evidence>
<gene>
    <name evidence="1" type="ORF">KS4_16770</name>
</gene>
<name>A0A517YTR3_9BACT</name>
<dbReference type="Proteomes" id="UP000317369">
    <property type="component" value="Chromosome"/>
</dbReference>
<keyword evidence="2" id="KW-1185">Reference proteome</keyword>
<dbReference type="EMBL" id="CP036425">
    <property type="protein sequence ID" value="QDU33625.1"/>
    <property type="molecule type" value="Genomic_DNA"/>
</dbReference>
<accession>A0A517YTR3</accession>
<dbReference type="SUPFAM" id="SSF48371">
    <property type="entry name" value="ARM repeat"/>
    <property type="match status" value="1"/>
</dbReference>
<organism evidence="1 2">
    <name type="scientific">Poriferisphaera corsica</name>
    <dbReference type="NCBI Taxonomy" id="2528020"/>
    <lineage>
        <taxon>Bacteria</taxon>
        <taxon>Pseudomonadati</taxon>
        <taxon>Planctomycetota</taxon>
        <taxon>Phycisphaerae</taxon>
        <taxon>Phycisphaerales</taxon>
        <taxon>Phycisphaeraceae</taxon>
        <taxon>Poriferisphaera</taxon>
    </lineage>
</organism>
<evidence type="ECO:0000313" key="1">
    <source>
        <dbReference type="EMBL" id="QDU33625.1"/>
    </source>
</evidence>
<proteinExistence type="predicted"/>
<evidence type="ECO:0008006" key="3">
    <source>
        <dbReference type="Google" id="ProtNLM"/>
    </source>
</evidence>
<dbReference type="Gene3D" id="1.25.10.10">
    <property type="entry name" value="Leucine-rich Repeat Variant"/>
    <property type="match status" value="2"/>
</dbReference>
<dbReference type="OrthoDB" id="253582at2"/>
<dbReference type="AlphaFoldDB" id="A0A517YTR3"/>
<dbReference type="KEGG" id="pcor:KS4_16770"/>
<protein>
    <recommendedName>
        <fullName evidence="3">HEAT repeat domain-containing protein</fullName>
    </recommendedName>
</protein>
<dbReference type="InterPro" id="IPR011989">
    <property type="entry name" value="ARM-like"/>
</dbReference>
<sequence length="720" mass="77016">MQRPFALMLGASIVSINLIGGQIASVSAQQQDSKSLWADFNHYVLIARPDLAQAAGQALLEQVNDATLLKIVEEGDYKNYEQNLLRAARVADIKDVAQQLDTRIQAARTALSRNADRIAEDIELLAQGQRQYRNAVARLTNAGQYAAPQLLETLRDDTKTNLHPYVVEAMIAVGQPMVTPLTTAITGLDPVTQAQVAQILAEIGYPQAMPQLKEVIENPKTDASAKQVAKIAFEKLANSAGISTELDAANLYFFLGQQQYNLTTKGETLMGYDPSSETGILWQYTDKLGLLATPVPGEIYGDILAMRSAKRALEINNNLDNALSLYLTANLRRENKLADGAIDPSYGPDMQPASYYGMLAGPDRMHDVLAKAILDRDATLALDAIDILSQTAGTDALVNRGKAVQPLLAALSYPDARVRFSAAVTLANARPEEAFNASFRVVPILAEAIRSTDVKTALVIAKDQESLNSKIAMLSELGYDVFGGTSYDEIKPELNKTAAVDLLFTDVAFEDTKGLYELTNADYKLGAVPFIVATDASNQVQTSDWASRIGRVFVTVNSDDAEGIRTAVETAAQAYAGEAISEEEATENALDALAILYDMALGSDAIFNVTDAQAALVAALSDARLEIAEEAASVLALMNDTEAQRAIAQAALEASGDLKLALFDSLAESANAFGNQLTSAQAAAIHKLAQEGSDEVAITAAKTYGALAMPTSEAVKAILK</sequence>
<dbReference type="SUPFAM" id="SSF52172">
    <property type="entry name" value="CheY-like"/>
    <property type="match status" value="1"/>
</dbReference>
<dbReference type="InterPro" id="IPR011006">
    <property type="entry name" value="CheY-like_superfamily"/>
</dbReference>
<reference evidence="1 2" key="1">
    <citation type="submission" date="2019-02" db="EMBL/GenBank/DDBJ databases">
        <title>Deep-cultivation of Planctomycetes and their phenomic and genomic characterization uncovers novel biology.</title>
        <authorList>
            <person name="Wiegand S."/>
            <person name="Jogler M."/>
            <person name="Boedeker C."/>
            <person name="Pinto D."/>
            <person name="Vollmers J."/>
            <person name="Rivas-Marin E."/>
            <person name="Kohn T."/>
            <person name="Peeters S.H."/>
            <person name="Heuer A."/>
            <person name="Rast P."/>
            <person name="Oberbeckmann S."/>
            <person name="Bunk B."/>
            <person name="Jeske O."/>
            <person name="Meyerdierks A."/>
            <person name="Storesund J.E."/>
            <person name="Kallscheuer N."/>
            <person name="Luecker S."/>
            <person name="Lage O.M."/>
            <person name="Pohl T."/>
            <person name="Merkel B.J."/>
            <person name="Hornburger P."/>
            <person name="Mueller R.-W."/>
            <person name="Bruemmer F."/>
            <person name="Labrenz M."/>
            <person name="Spormann A.M."/>
            <person name="Op den Camp H."/>
            <person name="Overmann J."/>
            <person name="Amann R."/>
            <person name="Jetten M.S.M."/>
            <person name="Mascher T."/>
            <person name="Medema M.H."/>
            <person name="Devos D.P."/>
            <person name="Kaster A.-K."/>
            <person name="Ovreas L."/>
            <person name="Rohde M."/>
            <person name="Galperin M.Y."/>
            <person name="Jogler C."/>
        </authorList>
    </citation>
    <scope>NUCLEOTIDE SEQUENCE [LARGE SCALE GENOMIC DNA]</scope>
    <source>
        <strain evidence="1 2">KS4</strain>
    </source>
</reference>
<dbReference type="RefSeq" id="WP_145076814.1">
    <property type="nucleotide sequence ID" value="NZ_CP036425.1"/>
</dbReference>
<dbReference type="InterPro" id="IPR016024">
    <property type="entry name" value="ARM-type_fold"/>
</dbReference>